<dbReference type="EMBL" id="JAKNRW010000003">
    <property type="protein sequence ID" value="MCK1789633.1"/>
    <property type="molecule type" value="Genomic_DNA"/>
</dbReference>
<protein>
    <submittedName>
        <fullName evidence="1">Uncharacterized protein</fullName>
    </submittedName>
</protein>
<keyword evidence="2" id="KW-1185">Reference proteome</keyword>
<sequence>MLDRTKNDFGSPQTTDFEWLSLTKIERRLIRLYRLLNEQEQVHLRRMSEVLATHPEEEPVGS</sequence>
<dbReference type="RefSeq" id="WP_247288948.1">
    <property type="nucleotide sequence ID" value="NZ_JAKNRW010000003.1"/>
</dbReference>
<evidence type="ECO:0000313" key="1">
    <source>
        <dbReference type="EMBL" id="MCK1789633.1"/>
    </source>
</evidence>
<accession>A0ABT0EV63</accession>
<name>A0ABT0EV63_9PSED</name>
<comment type="caution">
    <text evidence="1">The sequence shown here is derived from an EMBL/GenBank/DDBJ whole genome shotgun (WGS) entry which is preliminary data.</text>
</comment>
<organism evidence="1 2">
    <name type="scientific">Pseudomonas violetae</name>
    <dbReference type="NCBI Taxonomy" id="2915813"/>
    <lineage>
        <taxon>Bacteria</taxon>
        <taxon>Pseudomonadati</taxon>
        <taxon>Pseudomonadota</taxon>
        <taxon>Gammaproteobacteria</taxon>
        <taxon>Pseudomonadales</taxon>
        <taxon>Pseudomonadaceae</taxon>
        <taxon>Pseudomonas</taxon>
    </lineage>
</organism>
<evidence type="ECO:0000313" key="2">
    <source>
        <dbReference type="Proteomes" id="UP001299876"/>
    </source>
</evidence>
<reference evidence="1 2" key="1">
    <citation type="submission" date="2022-02" db="EMBL/GenBank/DDBJ databases">
        <title>Comparative genomics of the first Antarctic Pseudomonas spp. capable of biotransforming 2,4,6-Trinitrotoluene.</title>
        <authorList>
            <person name="Cabrera M.A."/>
            <person name="Marquez S.L."/>
            <person name="Perez-Donoso J.M."/>
        </authorList>
    </citation>
    <scope>NUCLEOTIDE SEQUENCE [LARGE SCALE GENOMIC DNA]</scope>
    <source>
        <strain evidence="1 2">TNT19</strain>
    </source>
</reference>
<dbReference type="Proteomes" id="UP001299876">
    <property type="component" value="Unassembled WGS sequence"/>
</dbReference>
<proteinExistence type="predicted"/>
<gene>
    <name evidence="1" type="ORF">L9059_05430</name>
</gene>